<protein>
    <submittedName>
        <fullName evidence="1">Uncharacterized protein</fullName>
    </submittedName>
</protein>
<organism evidence="1 2">
    <name type="scientific">Pseudoalteromonas ruthenica</name>
    <dbReference type="NCBI Taxonomy" id="151081"/>
    <lineage>
        <taxon>Bacteria</taxon>
        <taxon>Pseudomonadati</taxon>
        <taxon>Pseudomonadota</taxon>
        <taxon>Gammaproteobacteria</taxon>
        <taxon>Alteromonadales</taxon>
        <taxon>Pseudoalteromonadaceae</taxon>
        <taxon>Pseudoalteromonas</taxon>
    </lineage>
</organism>
<dbReference type="Proteomes" id="UP000305874">
    <property type="component" value="Unassembled WGS sequence"/>
</dbReference>
<name>A0A5S3YKC2_9GAMM</name>
<dbReference type="SUPFAM" id="SSF52777">
    <property type="entry name" value="CoA-dependent acyltransferases"/>
    <property type="match status" value="1"/>
</dbReference>
<reference evidence="1 2" key="1">
    <citation type="submission" date="2017-12" db="EMBL/GenBank/DDBJ databases">
        <authorList>
            <person name="Paulsen S."/>
            <person name="Gram L.K."/>
        </authorList>
    </citation>
    <scope>NUCLEOTIDE SEQUENCE [LARGE SCALE GENOMIC DNA]</scope>
    <source>
        <strain evidence="1 2">S2897</strain>
    </source>
</reference>
<dbReference type="Gene3D" id="3.30.559.30">
    <property type="entry name" value="Nonribosomal peptide synthetase, condensation domain"/>
    <property type="match status" value="1"/>
</dbReference>
<feature type="non-terminal residue" evidence="1">
    <location>
        <position position="1"/>
    </location>
</feature>
<gene>
    <name evidence="1" type="ORF">CWC05_22590</name>
</gene>
<dbReference type="AlphaFoldDB" id="A0A5S3YKC2"/>
<sequence>LEWGGDKTPEVMFVYKDMPTEQDLAGVQCQTTLFDSQQAKFPLTLFVESDQQAHGANCKWEYDSSRLSVINMQRIQAAWHIFLTQLSQLDSGNTVLADI</sequence>
<comment type="caution">
    <text evidence="1">The sequence shown here is derived from an EMBL/GenBank/DDBJ whole genome shotgun (WGS) entry which is preliminary data.</text>
</comment>
<reference evidence="2" key="2">
    <citation type="submission" date="2019-06" db="EMBL/GenBank/DDBJ databases">
        <title>Co-occurence of chitin degradation, pigmentation and bioactivity in marine Pseudoalteromonas.</title>
        <authorList>
            <person name="Sonnenschein E.C."/>
            <person name="Bech P.K."/>
        </authorList>
    </citation>
    <scope>NUCLEOTIDE SEQUENCE [LARGE SCALE GENOMIC DNA]</scope>
    <source>
        <strain evidence="2">S2897</strain>
    </source>
</reference>
<feature type="non-terminal residue" evidence="1">
    <location>
        <position position="99"/>
    </location>
</feature>
<evidence type="ECO:0000313" key="1">
    <source>
        <dbReference type="EMBL" id="TMP72563.1"/>
    </source>
</evidence>
<dbReference type="RefSeq" id="WP_171041988.1">
    <property type="nucleotide sequence ID" value="NZ_PNCG01000797.1"/>
</dbReference>
<evidence type="ECO:0000313" key="2">
    <source>
        <dbReference type="Proteomes" id="UP000305874"/>
    </source>
</evidence>
<dbReference type="EMBL" id="PNCG01000797">
    <property type="protein sequence ID" value="TMP72563.1"/>
    <property type="molecule type" value="Genomic_DNA"/>
</dbReference>
<proteinExistence type="predicted"/>
<accession>A0A5S3YKC2</accession>